<sequence>MNTRIRTTSQSMKARKQEQEKVGMQGTKLMDAEKATTNRRCSIRERKMALQQDVDKLKKKLRQEENVHRALERAFTRPLGALPRLPPYLPPYTLELLAEVAVLEEEVLRLEDQVVHFRQGLYQEAVYISSSKRNMETSADLYDPYPITYSKQKQSKISVQTERSSVTPTLRHLPSVPDDGRGKENQSCTNPTKHKGSPSLRVQTIRTPVKRPSNEYSQPERHLDPKKLELECRATTNENAQATTPVICNERLDGDECPNKISETILKCLSSIFLRMSSSKNRATTDTLPSLSALTSCESFDAEVFKDPYGICSEFGKKDVGPYKHLFAIEATSINSNRKTNSVFLVRRLKLLLEKLASINLEGLTHQEKLAFWINTYNSCMMNAFLENGIPDSPEMVVELMQKATLNVGGHLLNAITIEHFILRLPYHSKYSFAKGTRNDEMTTRSAFALELSEPLVSFALSCGSWSSPSVRVYTASQVENELEVAKREYLQAAVGISTRNKSLGIPKLLDWYLLDFAKDLDSLLDWICLQLPSELGKEAMKCLERGKDEPLSQIVRVLPYEFKFRYLLHM</sequence>
<protein>
    <submittedName>
        <fullName evidence="1">Uncharacterized protein</fullName>
    </submittedName>
</protein>
<comment type="caution">
    <text evidence="1">The sequence shown here is derived from an EMBL/GenBank/DDBJ whole genome shotgun (WGS) entry which is preliminary data.</text>
</comment>
<name>A0ACB7Y7G1_9ERIC</name>
<evidence type="ECO:0000313" key="2">
    <source>
        <dbReference type="Proteomes" id="UP000828048"/>
    </source>
</evidence>
<proteinExistence type="predicted"/>
<gene>
    <name evidence="1" type="ORF">Vadar_015265</name>
</gene>
<evidence type="ECO:0000313" key="1">
    <source>
        <dbReference type="EMBL" id="KAH7849251.1"/>
    </source>
</evidence>
<dbReference type="Proteomes" id="UP000828048">
    <property type="component" value="Chromosome 7"/>
</dbReference>
<accession>A0ACB7Y7G1</accession>
<dbReference type="EMBL" id="CM037157">
    <property type="protein sequence ID" value="KAH7849251.1"/>
    <property type="molecule type" value="Genomic_DNA"/>
</dbReference>
<reference evidence="1 2" key="1">
    <citation type="journal article" date="2021" name="Hortic Res">
        <title>High-quality reference genome and annotation aids understanding of berry development for evergreen blueberry (Vaccinium darrowii).</title>
        <authorList>
            <person name="Yu J."/>
            <person name="Hulse-Kemp A.M."/>
            <person name="Babiker E."/>
            <person name="Staton M."/>
        </authorList>
    </citation>
    <scope>NUCLEOTIDE SEQUENCE [LARGE SCALE GENOMIC DNA]</scope>
    <source>
        <strain evidence="2">cv. NJ 8807/NJ 8810</strain>
        <tissue evidence="1">Young leaf</tissue>
    </source>
</reference>
<organism evidence="1 2">
    <name type="scientific">Vaccinium darrowii</name>
    <dbReference type="NCBI Taxonomy" id="229202"/>
    <lineage>
        <taxon>Eukaryota</taxon>
        <taxon>Viridiplantae</taxon>
        <taxon>Streptophyta</taxon>
        <taxon>Embryophyta</taxon>
        <taxon>Tracheophyta</taxon>
        <taxon>Spermatophyta</taxon>
        <taxon>Magnoliopsida</taxon>
        <taxon>eudicotyledons</taxon>
        <taxon>Gunneridae</taxon>
        <taxon>Pentapetalae</taxon>
        <taxon>asterids</taxon>
        <taxon>Ericales</taxon>
        <taxon>Ericaceae</taxon>
        <taxon>Vaccinioideae</taxon>
        <taxon>Vaccinieae</taxon>
        <taxon>Vaccinium</taxon>
    </lineage>
</organism>
<keyword evidence="2" id="KW-1185">Reference proteome</keyword>